<dbReference type="Pfam" id="PF00331">
    <property type="entry name" value="Glyco_hydro_10"/>
    <property type="match status" value="1"/>
</dbReference>
<evidence type="ECO:0000256" key="9">
    <source>
        <dbReference type="RuleBase" id="RU361174"/>
    </source>
</evidence>
<dbReference type="PANTHER" id="PTHR31490:SF88">
    <property type="entry name" value="BETA-XYLANASE"/>
    <property type="match status" value="1"/>
</dbReference>
<comment type="catalytic activity">
    <reaction evidence="1 9">
        <text>Endohydrolysis of (1-&gt;4)-beta-D-xylosidic linkages in xylans.</text>
        <dbReference type="EC" id="3.2.1.8"/>
    </reaction>
</comment>
<dbReference type="PROSITE" id="PS51760">
    <property type="entry name" value="GH10_2"/>
    <property type="match status" value="1"/>
</dbReference>
<comment type="caution">
    <text evidence="12">The sequence shown here is derived from an EMBL/GenBank/DDBJ whole genome shotgun (WGS) entry which is preliminary data.</text>
</comment>
<dbReference type="Gene3D" id="3.20.20.80">
    <property type="entry name" value="Glycosidases"/>
    <property type="match status" value="1"/>
</dbReference>
<keyword evidence="4 10" id="KW-0732">Signal</keyword>
<feature type="chain" id="PRO_5039183667" description="Beta-xylanase" evidence="10">
    <location>
        <begin position="24"/>
        <end position="444"/>
    </location>
</feature>
<evidence type="ECO:0000259" key="11">
    <source>
        <dbReference type="PROSITE" id="PS51760"/>
    </source>
</evidence>
<keyword evidence="6 9" id="KW-0119">Carbohydrate metabolism</keyword>
<evidence type="ECO:0000256" key="4">
    <source>
        <dbReference type="ARBA" id="ARBA00022729"/>
    </source>
</evidence>
<evidence type="ECO:0000256" key="2">
    <source>
        <dbReference type="ARBA" id="ARBA00007495"/>
    </source>
</evidence>
<dbReference type="InterPro" id="IPR017853">
    <property type="entry name" value="GH"/>
</dbReference>
<reference evidence="12" key="2">
    <citation type="journal article" date="2021" name="PeerJ">
        <title>Extensive microbial diversity within the chicken gut microbiome revealed by metagenomics and culture.</title>
        <authorList>
            <person name="Gilroy R."/>
            <person name="Ravi A."/>
            <person name="Getino M."/>
            <person name="Pursley I."/>
            <person name="Horton D.L."/>
            <person name="Alikhan N.F."/>
            <person name="Baker D."/>
            <person name="Gharbi K."/>
            <person name="Hall N."/>
            <person name="Watson M."/>
            <person name="Adriaenssens E.M."/>
            <person name="Foster-Nyarko E."/>
            <person name="Jarju S."/>
            <person name="Secka A."/>
            <person name="Antonio M."/>
            <person name="Oren A."/>
            <person name="Chaudhuri R.R."/>
            <person name="La Ragione R."/>
            <person name="Hildebrand F."/>
            <person name="Pallen M.J."/>
        </authorList>
    </citation>
    <scope>NUCLEOTIDE SEQUENCE</scope>
    <source>
        <strain evidence="12">CHK33-4379</strain>
    </source>
</reference>
<feature type="domain" description="GH10" evidence="11">
    <location>
        <begin position="72"/>
        <end position="441"/>
    </location>
</feature>
<dbReference type="GO" id="GO:0031176">
    <property type="term" value="F:endo-1,4-beta-xylanase activity"/>
    <property type="evidence" value="ECO:0007669"/>
    <property type="project" value="UniProtKB-EC"/>
</dbReference>
<proteinExistence type="inferred from homology"/>
<evidence type="ECO:0000256" key="5">
    <source>
        <dbReference type="ARBA" id="ARBA00022801"/>
    </source>
</evidence>
<dbReference type="EC" id="3.2.1.8" evidence="9"/>
<dbReference type="InterPro" id="IPR044846">
    <property type="entry name" value="GH10"/>
</dbReference>
<dbReference type="SMART" id="SM00633">
    <property type="entry name" value="Glyco_10"/>
    <property type="match status" value="1"/>
</dbReference>
<keyword evidence="3" id="KW-0858">Xylan degradation</keyword>
<dbReference type="AlphaFoldDB" id="A0A9D1KLF8"/>
<name>A0A9D1KLF8_9FIRM</name>
<keyword evidence="8 9" id="KW-0624">Polysaccharide degradation</keyword>
<gene>
    <name evidence="12" type="ORF">IAC39_04055</name>
</gene>
<dbReference type="PROSITE" id="PS51257">
    <property type="entry name" value="PROKAR_LIPOPROTEIN"/>
    <property type="match status" value="1"/>
</dbReference>
<dbReference type="InterPro" id="IPR001000">
    <property type="entry name" value="GH10_dom"/>
</dbReference>
<evidence type="ECO:0000256" key="1">
    <source>
        <dbReference type="ARBA" id="ARBA00000681"/>
    </source>
</evidence>
<keyword evidence="7 9" id="KW-0326">Glycosidase</keyword>
<dbReference type="PANTHER" id="PTHR31490">
    <property type="entry name" value="GLYCOSYL HYDROLASE"/>
    <property type="match status" value="1"/>
</dbReference>
<dbReference type="EMBL" id="DVLL01000016">
    <property type="protein sequence ID" value="HIT58868.1"/>
    <property type="molecule type" value="Genomic_DNA"/>
</dbReference>
<evidence type="ECO:0000256" key="7">
    <source>
        <dbReference type="ARBA" id="ARBA00023295"/>
    </source>
</evidence>
<evidence type="ECO:0000256" key="8">
    <source>
        <dbReference type="ARBA" id="ARBA00023326"/>
    </source>
</evidence>
<keyword evidence="5 9" id="KW-0378">Hydrolase</keyword>
<sequence length="444" mass="50255">MKRFLAFLLAGVMLISFCSCENGQTDPDSNGDDDALQQVDPEFVEGLTDPNLTYSKDELTALEESGEHYVADYDVPSLCKYFEGRISVGASFTSNQITNLEDPTAKGLLKHYNMYTLGNELKPDCVNPSEGVYNFEYADDFVAFGKLNGATLRGHTLLWHSQVPQWWFKADPNDTRSLAECNEAGALATSEQLQERITTYITDVVTRYKDDIKVWDVCNEVLNADSIRRIADDSYWADIIGDLDGNGYYDDYVEIAFNAARAAGGDDLVLIINDFNMEWQDSKTQAMYDMVERMLRKGVRIDGVGFQSHISVDCNIDTYRRNLEKIAGLAEIYDECFPDYAGNFRIQITELDMNMFVGAEADGSFKTWSEEEFETQAVKYAELFDLFLEFADRGVLDSVVFWGTDDENSWLNSTPKLRRNAALIIDRDLSLKPSFYSIAMTSFD</sequence>
<comment type="similarity">
    <text evidence="2 9">Belongs to the glycosyl hydrolase 10 (cellulase F) family.</text>
</comment>
<organism evidence="12 13">
    <name type="scientific">Candidatus Faeciplasma pullistercoris</name>
    <dbReference type="NCBI Taxonomy" id="2840800"/>
    <lineage>
        <taxon>Bacteria</taxon>
        <taxon>Bacillati</taxon>
        <taxon>Bacillota</taxon>
        <taxon>Clostridia</taxon>
        <taxon>Eubacteriales</taxon>
        <taxon>Oscillospiraceae</taxon>
        <taxon>Oscillospiraceae incertae sedis</taxon>
        <taxon>Candidatus Faeciplasma</taxon>
    </lineage>
</organism>
<reference evidence="12" key="1">
    <citation type="submission" date="2020-10" db="EMBL/GenBank/DDBJ databases">
        <authorList>
            <person name="Gilroy R."/>
        </authorList>
    </citation>
    <scope>NUCLEOTIDE SEQUENCE</scope>
    <source>
        <strain evidence="12">CHK33-4379</strain>
    </source>
</reference>
<evidence type="ECO:0000256" key="3">
    <source>
        <dbReference type="ARBA" id="ARBA00022651"/>
    </source>
</evidence>
<evidence type="ECO:0000256" key="10">
    <source>
        <dbReference type="SAM" id="SignalP"/>
    </source>
</evidence>
<evidence type="ECO:0000313" key="13">
    <source>
        <dbReference type="Proteomes" id="UP000824136"/>
    </source>
</evidence>
<protein>
    <recommendedName>
        <fullName evidence="9">Beta-xylanase</fullName>
        <ecNumber evidence="9">3.2.1.8</ecNumber>
    </recommendedName>
</protein>
<feature type="signal peptide" evidence="10">
    <location>
        <begin position="1"/>
        <end position="23"/>
    </location>
</feature>
<dbReference type="GO" id="GO:0045493">
    <property type="term" value="P:xylan catabolic process"/>
    <property type="evidence" value="ECO:0007669"/>
    <property type="project" value="UniProtKB-KW"/>
</dbReference>
<dbReference type="SUPFAM" id="SSF51445">
    <property type="entry name" value="(Trans)glycosidases"/>
    <property type="match status" value="1"/>
</dbReference>
<dbReference type="PRINTS" id="PR00134">
    <property type="entry name" value="GLHYDRLASE10"/>
</dbReference>
<accession>A0A9D1KLF8</accession>
<evidence type="ECO:0000313" key="12">
    <source>
        <dbReference type="EMBL" id="HIT58868.1"/>
    </source>
</evidence>
<dbReference type="Proteomes" id="UP000824136">
    <property type="component" value="Unassembled WGS sequence"/>
</dbReference>
<evidence type="ECO:0000256" key="6">
    <source>
        <dbReference type="ARBA" id="ARBA00023277"/>
    </source>
</evidence>